<comment type="catalytic activity">
    <reaction evidence="16 17">
        <text>epoxyqueuosine(34) in tRNA + AH2 = queuosine(34) in tRNA + A + H2O</text>
        <dbReference type="Rhea" id="RHEA:32159"/>
        <dbReference type="Rhea" id="RHEA-COMP:18571"/>
        <dbReference type="Rhea" id="RHEA-COMP:18582"/>
        <dbReference type="ChEBI" id="CHEBI:13193"/>
        <dbReference type="ChEBI" id="CHEBI:15377"/>
        <dbReference type="ChEBI" id="CHEBI:17499"/>
        <dbReference type="ChEBI" id="CHEBI:194431"/>
        <dbReference type="ChEBI" id="CHEBI:194443"/>
        <dbReference type="EC" id="1.17.99.6"/>
    </reaction>
</comment>
<keyword evidence="13 17" id="KW-1015">Disulfide bond</keyword>
<evidence type="ECO:0000256" key="5">
    <source>
        <dbReference type="ARBA" id="ARBA00016895"/>
    </source>
</evidence>
<dbReference type="EC" id="1.17.99.6" evidence="4 17"/>
<evidence type="ECO:0000313" key="19">
    <source>
        <dbReference type="Proteomes" id="UP000823851"/>
    </source>
</evidence>
<evidence type="ECO:0000256" key="11">
    <source>
        <dbReference type="ARBA" id="ARBA00023004"/>
    </source>
</evidence>
<keyword evidence="6 17" id="KW-0004">4Fe-4S</keyword>
<dbReference type="AlphaFoldDB" id="A0A9D2R166"/>
<evidence type="ECO:0000256" key="7">
    <source>
        <dbReference type="ARBA" id="ARBA00022694"/>
    </source>
</evidence>
<evidence type="ECO:0000256" key="15">
    <source>
        <dbReference type="ARBA" id="ARBA00031446"/>
    </source>
</evidence>
<evidence type="ECO:0000256" key="6">
    <source>
        <dbReference type="ARBA" id="ARBA00022485"/>
    </source>
</evidence>
<comment type="function">
    <text evidence="1 17">Catalyzes the conversion of epoxyqueuosine (oQ) to queuosine (Q), which is a hypermodified base found in the wobble positions of tRNA(Asp), tRNA(Asn), tRNA(His) and tRNA(Tyr).</text>
</comment>
<evidence type="ECO:0000256" key="10">
    <source>
        <dbReference type="ARBA" id="ARBA00023002"/>
    </source>
</evidence>
<keyword evidence="10 17" id="KW-0560">Oxidoreductase</keyword>
<evidence type="ECO:0000256" key="14">
    <source>
        <dbReference type="ARBA" id="ARBA00023284"/>
    </source>
</evidence>
<evidence type="ECO:0000256" key="4">
    <source>
        <dbReference type="ARBA" id="ARBA00012622"/>
    </source>
</evidence>
<reference evidence="18" key="1">
    <citation type="journal article" date="2021" name="PeerJ">
        <title>Extensive microbial diversity within the chicken gut microbiome revealed by metagenomics and culture.</title>
        <authorList>
            <person name="Gilroy R."/>
            <person name="Ravi A."/>
            <person name="Getino M."/>
            <person name="Pursley I."/>
            <person name="Horton D.L."/>
            <person name="Alikhan N.F."/>
            <person name="Baker D."/>
            <person name="Gharbi K."/>
            <person name="Hall N."/>
            <person name="Watson M."/>
            <person name="Adriaenssens E.M."/>
            <person name="Foster-Nyarko E."/>
            <person name="Jarju S."/>
            <person name="Secka A."/>
            <person name="Antonio M."/>
            <person name="Oren A."/>
            <person name="Chaudhuri R.R."/>
            <person name="La Ragione R."/>
            <person name="Hildebrand F."/>
            <person name="Pallen M.J."/>
        </authorList>
    </citation>
    <scope>NUCLEOTIDE SEQUENCE</scope>
    <source>
        <strain evidence="18">ChiHjej8B7-25341</strain>
    </source>
</reference>
<dbReference type="GO" id="GO:0046872">
    <property type="term" value="F:metal ion binding"/>
    <property type="evidence" value="ECO:0007669"/>
    <property type="project" value="UniProtKB-KW"/>
</dbReference>
<feature type="binding site" evidence="17">
    <location>
        <position position="59"/>
    </location>
    <ligand>
        <name>[4Fe-4S] cluster</name>
        <dbReference type="ChEBI" id="CHEBI:49883"/>
    </ligand>
</feature>
<keyword evidence="12 17" id="KW-0411">Iron-sulfur</keyword>
<protein>
    <recommendedName>
        <fullName evidence="5 17">Epoxyqueuosine reductase QueH</fullName>
        <ecNumber evidence="4 17">1.17.99.6</ecNumber>
    </recommendedName>
    <alternativeName>
        <fullName evidence="15 17">Queuosine biosynthesis protein QueH</fullName>
    </alternativeName>
</protein>
<dbReference type="PANTHER" id="PTHR36701">
    <property type="entry name" value="EPOXYQUEUOSINE REDUCTASE QUEH"/>
    <property type="match status" value="1"/>
</dbReference>
<comment type="caution">
    <text evidence="18">The sequence shown here is derived from an EMBL/GenBank/DDBJ whole genome shotgun (WGS) entry which is preliminary data.</text>
</comment>
<name>A0A9D2R166_9FIRM</name>
<dbReference type="GO" id="GO:0051539">
    <property type="term" value="F:4 iron, 4 sulfur cluster binding"/>
    <property type="evidence" value="ECO:0007669"/>
    <property type="project" value="UniProtKB-UniRule"/>
</dbReference>
<keyword evidence="14 17" id="KW-0676">Redox-active center</keyword>
<comment type="similarity">
    <text evidence="3 17">Belongs to the QueH family.</text>
</comment>
<proteinExistence type="inferred from homology"/>
<keyword evidence="11 17" id="KW-0408">Iron</keyword>
<evidence type="ECO:0000256" key="8">
    <source>
        <dbReference type="ARBA" id="ARBA00022723"/>
    </source>
</evidence>
<dbReference type="InterPro" id="IPR003828">
    <property type="entry name" value="QueH"/>
</dbReference>
<dbReference type="Pfam" id="PF02677">
    <property type="entry name" value="QueH"/>
    <property type="match status" value="1"/>
</dbReference>
<evidence type="ECO:0000256" key="2">
    <source>
        <dbReference type="ARBA" id="ARBA00004691"/>
    </source>
</evidence>
<evidence type="ECO:0000256" key="1">
    <source>
        <dbReference type="ARBA" id="ARBA00002268"/>
    </source>
</evidence>
<dbReference type="GO" id="GO:0052693">
    <property type="term" value="F:epoxyqueuosine reductase activity"/>
    <property type="evidence" value="ECO:0007669"/>
    <property type="project" value="UniProtKB-UniRule"/>
</dbReference>
<dbReference type="PANTHER" id="PTHR36701:SF1">
    <property type="entry name" value="EPOXYQUEUOSINE REDUCTASE QUEH"/>
    <property type="match status" value="1"/>
</dbReference>
<evidence type="ECO:0000256" key="3">
    <source>
        <dbReference type="ARBA" id="ARBA00008207"/>
    </source>
</evidence>
<keyword evidence="7 17" id="KW-0819">tRNA processing</keyword>
<comment type="pathway">
    <text evidence="2 17">tRNA modification; tRNA-queuosine biosynthesis.</text>
</comment>
<dbReference type="Proteomes" id="UP000823851">
    <property type="component" value="Unassembled WGS sequence"/>
</dbReference>
<feature type="disulfide bond" description="Redox-active" evidence="17">
    <location>
        <begin position="248"/>
        <end position="250"/>
    </location>
</feature>
<evidence type="ECO:0000256" key="9">
    <source>
        <dbReference type="ARBA" id="ARBA00022785"/>
    </source>
</evidence>
<evidence type="ECO:0000313" key="18">
    <source>
        <dbReference type="EMBL" id="HJD32165.1"/>
    </source>
</evidence>
<dbReference type="HAMAP" id="MF_02089">
    <property type="entry name" value="QueH"/>
    <property type="match status" value="1"/>
</dbReference>
<evidence type="ECO:0000256" key="13">
    <source>
        <dbReference type="ARBA" id="ARBA00023157"/>
    </source>
</evidence>
<sequence length="284" mass="32211">MQNKECGTPQGKRAEACGQEKRRGNRVNYQKELEKILSALEAEEACRGQKKRLLLHACCAPCSSYVLEYLRETFDITVLYYNPNITEREEYEKRCAELRRLAERMNGEAAGNADRAARWTDASPDGAWASALPPGYILVEEGAYEPQLFFEAAKGLESLPEGGERCFRCYELRLRETARIAAERGFDYFTTTLTISPLKNAEKLNEIGGRMAEEYGVAFLPSDFKKKNGYRRSVELSEQYGLYRQDYCGCIFSRAERDRRKAAAQQAAEQQVARTAAGGEQEKQ</sequence>
<dbReference type="GO" id="GO:0008616">
    <property type="term" value="P:tRNA queuosine(34) biosynthetic process"/>
    <property type="evidence" value="ECO:0007669"/>
    <property type="project" value="UniProtKB-UniRule"/>
</dbReference>
<feature type="binding site" evidence="17">
    <location>
        <position position="58"/>
    </location>
    <ligand>
        <name>[4Fe-4S] cluster</name>
        <dbReference type="ChEBI" id="CHEBI:49883"/>
    </ligand>
</feature>
<evidence type="ECO:0000256" key="12">
    <source>
        <dbReference type="ARBA" id="ARBA00023014"/>
    </source>
</evidence>
<organism evidence="18 19">
    <name type="scientific">Candidatus Eisenbergiella stercorigallinarum</name>
    <dbReference type="NCBI Taxonomy" id="2838557"/>
    <lineage>
        <taxon>Bacteria</taxon>
        <taxon>Bacillati</taxon>
        <taxon>Bacillota</taxon>
        <taxon>Clostridia</taxon>
        <taxon>Lachnospirales</taxon>
        <taxon>Lachnospiraceae</taxon>
        <taxon>Eisenbergiella</taxon>
    </lineage>
</organism>
<evidence type="ECO:0000256" key="16">
    <source>
        <dbReference type="ARBA" id="ARBA00047415"/>
    </source>
</evidence>
<evidence type="ECO:0000256" key="17">
    <source>
        <dbReference type="HAMAP-Rule" id="MF_02089"/>
    </source>
</evidence>
<keyword evidence="8 17" id="KW-0479">Metal-binding</keyword>
<keyword evidence="9 17" id="KW-0671">Queuosine biosynthesis</keyword>
<accession>A0A9D2R166</accession>
<feature type="binding site" evidence="17">
    <location>
        <position position="169"/>
    </location>
    <ligand>
        <name>[4Fe-4S] cluster</name>
        <dbReference type="ChEBI" id="CHEBI:49883"/>
    </ligand>
</feature>
<dbReference type="EMBL" id="DWUW01000269">
    <property type="protein sequence ID" value="HJD32165.1"/>
    <property type="molecule type" value="Genomic_DNA"/>
</dbReference>
<reference evidence="18" key="2">
    <citation type="submission" date="2021-04" db="EMBL/GenBank/DDBJ databases">
        <authorList>
            <person name="Gilroy R."/>
        </authorList>
    </citation>
    <scope>NUCLEOTIDE SEQUENCE</scope>
    <source>
        <strain evidence="18">ChiHjej8B7-25341</strain>
    </source>
</reference>
<feature type="binding site" evidence="17">
    <location>
        <position position="166"/>
    </location>
    <ligand>
        <name>[4Fe-4S] cluster</name>
        <dbReference type="ChEBI" id="CHEBI:49883"/>
    </ligand>
</feature>
<gene>
    <name evidence="17" type="primary">queH</name>
    <name evidence="18" type="ORF">H9912_09515</name>
</gene>